<evidence type="ECO:0000313" key="10">
    <source>
        <dbReference type="Proteomes" id="UP000310263"/>
    </source>
</evidence>
<comment type="similarity">
    <text evidence="1 6">Belongs to the peptidase M42 family.</text>
</comment>
<comment type="cofactor">
    <cofactor evidence="8">
        <name>a divalent metal cation</name>
        <dbReference type="ChEBI" id="CHEBI:60240"/>
    </cofactor>
    <text evidence="8">Binds 2 divalent metal cations per subunit.</text>
</comment>
<feature type="binding site" evidence="8">
    <location>
        <position position="83"/>
    </location>
    <ligand>
        <name>Zn(2+)</name>
        <dbReference type="ChEBI" id="CHEBI:29105"/>
        <label>1</label>
    </ligand>
</feature>
<dbReference type="PANTHER" id="PTHR32481:SF7">
    <property type="entry name" value="AMINOPEPTIDASE YHFE-RELATED"/>
    <property type="match status" value="1"/>
</dbReference>
<dbReference type="GO" id="GO:0004177">
    <property type="term" value="F:aminopeptidase activity"/>
    <property type="evidence" value="ECO:0007669"/>
    <property type="project" value="UniProtKB-UniRule"/>
</dbReference>
<evidence type="ECO:0000256" key="1">
    <source>
        <dbReference type="ARBA" id="ARBA00006272"/>
    </source>
</evidence>
<evidence type="ECO:0000256" key="8">
    <source>
        <dbReference type="PIRSR" id="PIRSR001123-2"/>
    </source>
</evidence>
<feature type="binding site" evidence="8">
    <location>
        <position position="235"/>
    </location>
    <ligand>
        <name>Zn(2+)</name>
        <dbReference type="ChEBI" id="CHEBI:29105"/>
        <label>2</label>
    </ligand>
</feature>
<dbReference type="AlphaFoldDB" id="A0A4S2F4R2"/>
<evidence type="ECO:0000256" key="3">
    <source>
        <dbReference type="ARBA" id="ARBA00022670"/>
    </source>
</evidence>
<feature type="binding site" evidence="8">
    <location>
        <position position="254"/>
    </location>
    <ligand>
        <name>Zn(2+)</name>
        <dbReference type="ChEBI" id="CHEBI:29105"/>
        <label>1</label>
    </ligand>
</feature>
<dbReference type="PANTHER" id="PTHR32481">
    <property type="entry name" value="AMINOPEPTIDASE"/>
    <property type="match status" value="1"/>
</dbReference>
<protein>
    <submittedName>
        <fullName evidence="9">Peptidase M42</fullName>
    </submittedName>
</protein>
<gene>
    <name evidence="9" type="ORF">E5334_06175</name>
</gene>
<keyword evidence="5" id="KW-0378">Hydrolase</keyword>
<reference evidence="9 10" key="1">
    <citation type="submission" date="2019-04" db="EMBL/GenBank/DDBJ databases">
        <title>Microbes associate with the intestines of laboratory mice.</title>
        <authorList>
            <person name="Navarre W."/>
            <person name="Wong E."/>
            <person name="Huang K."/>
            <person name="Tropini C."/>
            <person name="Ng K."/>
            <person name="Yu B."/>
        </authorList>
    </citation>
    <scope>NUCLEOTIDE SEQUENCE [LARGE SCALE GENOMIC DNA]</scope>
    <source>
        <strain evidence="9 10">NM07_P-09</strain>
    </source>
</reference>
<evidence type="ECO:0000256" key="2">
    <source>
        <dbReference type="ARBA" id="ARBA00022438"/>
    </source>
</evidence>
<name>A0A4S2F4R2_9ACTN</name>
<dbReference type="InterPro" id="IPR008007">
    <property type="entry name" value="Peptidase_M42"/>
</dbReference>
<keyword evidence="2" id="KW-0031">Aminopeptidase</keyword>
<keyword evidence="3" id="KW-0645">Protease</keyword>
<organism evidence="9 10">
    <name type="scientific">Muricaecibacterium torontonense</name>
    <dbReference type="NCBI Taxonomy" id="3032871"/>
    <lineage>
        <taxon>Bacteria</taxon>
        <taxon>Bacillati</taxon>
        <taxon>Actinomycetota</taxon>
        <taxon>Coriobacteriia</taxon>
        <taxon>Coriobacteriales</taxon>
        <taxon>Atopobiaceae</taxon>
        <taxon>Muricaecibacterium</taxon>
    </lineage>
</organism>
<evidence type="ECO:0000256" key="6">
    <source>
        <dbReference type="PIRNR" id="PIRNR001123"/>
    </source>
</evidence>
<dbReference type="Gene3D" id="3.40.630.10">
    <property type="entry name" value="Zn peptidases"/>
    <property type="match status" value="1"/>
</dbReference>
<evidence type="ECO:0000313" key="9">
    <source>
        <dbReference type="EMBL" id="TGY62234.1"/>
    </source>
</evidence>
<dbReference type="Pfam" id="PF05343">
    <property type="entry name" value="Peptidase_M42"/>
    <property type="match status" value="1"/>
</dbReference>
<dbReference type="GO" id="GO:0046872">
    <property type="term" value="F:metal ion binding"/>
    <property type="evidence" value="ECO:0007669"/>
    <property type="project" value="UniProtKB-UniRule"/>
</dbReference>
<evidence type="ECO:0000256" key="5">
    <source>
        <dbReference type="ARBA" id="ARBA00022801"/>
    </source>
</evidence>
<dbReference type="InterPro" id="IPR051464">
    <property type="entry name" value="Peptidase_M42_aminopept"/>
</dbReference>
<dbReference type="InterPro" id="IPR023367">
    <property type="entry name" value="Peptidase_M42_dom2"/>
</dbReference>
<keyword evidence="4 8" id="KW-0479">Metal-binding</keyword>
<dbReference type="SUPFAM" id="SSF101821">
    <property type="entry name" value="Aminopeptidase/glucanase lid domain"/>
    <property type="match status" value="1"/>
</dbReference>
<feature type="binding site" evidence="8">
    <location>
        <position position="200"/>
    </location>
    <ligand>
        <name>Zn(2+)</name>
        <dbReference type="ChEBI" id="CHEBI:29105"/>
        <label>2</label>
    </ligand>
</feature>
<proteinExistence type="inferred from homology"/>
<dbReference type="EMBL" id="SRYE01000003">
    <property type="protein sequence ID" value="TGY62234.1"/>
    <property type="molecule type" value="Genomic_DNA"/>
</dbReference>
<feature type="binding site" evidence="8">
    <location>
        <position position="200"/>
    </location>
    <ligand>
        <name>Zn(2+)</name>
        <dbReference type="ChEBI" id="CHEBI:29105"/>
        <label>1</label>
    </ligand>
</feature>
<feature type="active site" description="Proton acceptor" evidence="7">
    <location>
        <position position="234"/>
    </location>
</feature>
<evidence type="ECO:0000256" key="4">
    <source>
        <dbReference type="ARBA" id="ARBA00022723"/>
    </source>
</evidence>
<dbReference type="Gene3D" id="2.40.30.40">
    <property type="entry name" value="Peptidase M42, domain 2"/>
    <property type="match status" value="1"/>
</dbReference>
<dbReference type="PIRSF" id="PIRSF001123">
    <property type="entry name" value="PepA_GA"/>
    <property type="match status" value="1"/>
</dbReference>
<accession>A0A4S2F4R2</accession>
<dbReference type="OrthoDB" id="361940at2"/>
<keyword evidence="10" id="KW-1185">Reference proteome</keyword>
<dbReference type="Proteomes" id="UP000310263">
    <property type="component" value="Unassembled WGS sequence"/>
</dbReference>
<dbReference type="GO" id="GO:0006508">
    <property type="term" value="P:proteolysis"/>
    <property type="evidence" value="ECO:0007669"/>
    <property type="project" value="UniProtKB-KW"/>
</dbReference>
<dbReference type="SUPFAM" id="SSF53187">
    <property type="entry name" value="Zn-dependent exopeptidases"/>
    <property type="match status" value="1"/>
</dbReference>
<sequence>MKTRLVRDGGSAVIFEADKDYLLETMAKLIACDSPVGYYKLMQPVMEELVEAMGYHGFHDRKHTFYVRVAGKDRSRTVCLGAHLDTIGMAISGIEDDGTLRVRQLGGLNYAALEGVSCRVYTRFDTMVQGVIELDHHSVHAWADAKERKRDDETIRVHLLEDVTNADEARALDITPGAVVAFDPHLEIHDNGFILSRFIDDKACVAVLLGVLKWLAEKPVVPACDILFAFPYYEEVGFGGTYLPDDVESYISLDIALMGPDYPGTEHDVAVIADDYHGPYDWDLTNALIHAGVTALGERPEVQACLRYSTDAMGSTIASNNVAAAAMGPLTRNSHGREITHIDAMEKLQKVTEAFIMSC</sequence>
<comment type="caution">
    <text evidence="9">The sequence shown here is derived from an EMBL/GenBank/DDBJ whole genome shotgun (WGS) entry which is preliminary data.</text>
</comment>
<feature type="binding site" evidence="8">
    <location>
        <position position="335"/>
    </location>
    <ligand>
        <name>Zn(2+)</name>
        <dbReference type="ChEBI" id="CHEBI:29105"/>
        <label>2</label>
    </ligand>
</feature>
<evidence type="ECO:0000256" key="7">
    <source>
        <dbReference type="PIRSR" id="PIRSR001123-1"/>
    </source>
</evidence>